<proteinExistence type="predicted"/>
<dbReference type="Gene3D" id="2.60.40.10">
    <property type="entry name" value="Immunoglobulins"/>
    <property type="match status" value="2"/>
</dbReference>
<feature type="chain" id="PRO_5045546509" evidence="1">
    <location>
        <begin position="20"/>
        <end position="991"/>
    </location>
</feature>
<dbReference type="Pfam" id="PF05270">
    <property type="entry name" value="AbfB"/>
    <property type="match status" value="1"/>
</dbReference>
<dbReference type="PROSITE" id="PS50853">
    <property type="entry name" value="FN3"/>
    <property type="match status" value="2"/>
</dbReference>
<dbReference type="GeneID" id="105846914"/>
<dbReference type="Gene3D" id="2.80.10.50">
    <property type="match status" value="1"/>
</dbReference>
<dbReference type="Pfam" id="PF00041">
    <property type="entry name" value="fn3"/>
    <property type="match status" value="2"/>
</dbReference>
<evidence type="ECO:0000256" key="1">
    <source>
        <dbReference type="SAM" id="SignalP"/>
    </source>
</evidence>
<dbReference type="Proteomes" id="UP001652625">
    <property type="component" value="Chromosome 11"/>
</dbReference>
<dbReference type="SUPFAM" id="SSF110221">
    <property type="entry name" value="AbfB domain"/>
    <property type="match status" value="1"/>
</dbReference>
<dbReference type="InterPro" id="IPR036116">
    <property type="entry name" value="FN3_sf"/>
</dbReference>
<evidence type="ECO:0000259" key="2">
    <source>
        <dbReference type="PROSITE" id="PS50853"/>
    </source>
</evidence>
<keyword evidence="3" id="KW-1185">Reference proteome</keyword>
<accession>A0ABM4CYL0</accession>
<dbReference type="SUPFAM" id="SSF49265">
    <property type="entry name" value="Fibronectin type III"/>
    <property type="match status" value="3"/>
</dbReference>
<dbReference type="InterPro" id="IPR013783">
    <property type="entry name" value="Ig-like_fold"/>
</dbReference>
<dbReference type="InterPro" id="IPR050713">
    <property type="entry name" value="RTP_Phos/Ushers"/>
</dbReference>
<dbReference type="InterPro" id="IPR003961">
    <property type="entry name" value="FN3_dom"/>
</dbReference>
<dbReference type="PANTHER" id="PTHR46957:SF3">
    <property type="entry name" value="CYTOKINE RECEPTOR"/>
    <property type="match status" value="1"/>
</dbReference>
<feature type="signal peptide" evidence="1">
    <location>
        <begin position="1"/>
        <end position="19"/>
    </location>
</feature>
<dbReference type="RefSeq" id="XP_065667054.1">
    <property type="nucleotide sequence ID" value="XM_065810982.1"/>
</dbReference>
<evidence type="ECO:0000313" key="3">
    <source>
        <dbReference type="Proteomes" id="UP001652625"/>
    </source>
</evidence>
<protein>
    <submittedName>
        <fullName evidence="4">Phosphatidylinositol phosphatase PTPRQ isoform X2</fullName>
    </submittedName>
</protein>
<dbReference type="InterPro" id="IPR007934">
    <property type="entry name" value="AbfB_ABD"/>
</dbReference>
<name>A0ABM4CYL0_HYDVU</name>
<gene>
    <name evidence="4" type="primary">LOC105846914</name>
</gene>
<organism evidence="3 4">
    <name type="scientific">Hydra vulgaris</name>
    <name type="common">Hydra</name>
    <name type="synonym">Hydra attenuata</name>
    <dbReference type="NCBI Taxonomy" id="6087"/>
    <lineage>
        <taxon>Eukaryota</taxon>
        <taxon>Metazoa</taxon>
        <taxon>Cnidaria</taxon>
        <taxon>Hydrozoa</taxon>
        <taxon>Hydroidolina</taxon>
        <taxon>Anthoathecata</taxon>
        <taxon>Aplanulata</taxon>
        <taxon>Hydridae</taxon>
        <taxon>Hydra</taxon>
    </lineage>
</organism>
<sequence>MKQVWKLLVFGCWCCHIKGEIQYLIEPYDLPNCYFDLDLNTTEKFITYNCSGGLKFLLVNGVYGDGVSFQSVVDKTKYLRHYSFILRLHTLNEVISILGDQQFYIHQSYYDSYVLLRSTNFPFLYLRHNNLLFNIDFYNDQLQSICSFKLLVYDLNIIQIYQLTRYSVIVTIDVNAPIFNTSNHFVIKCKDPNNETKLFNVSGSSALITSLHSYTIYEFSAGLLNEFGFYVYGNLFYFQTNKDDLNIISVESIDRYSANVTINPFIPIWNISTIFVVKYTDPNNVSMLYSFTNGSAVISLLQSYTVYQLLAGVKNEFGVYVFGNVFFYQTDKDDLNIISVESINRYSVNVIINPFIPIWNISAIFVVKYTDPNNFSMLYNSTNGSAVISSLQSYTVYQLSAGVKNEFGVYVFGNVVFYQTDQDILNIISVKSIDRYSVNVTINPFIPIWNISTIFVVKYTDPNNVSMLYNVTNGSAVISSLQSYTVYQLSAGVKNEFGVYVFGSVVFYQTDQDIPTGCPSNLTVVTISSTALLLSWDKVEYSLRKGIIITYLYTCYSTDNSISNNVGNNTFNVAVNDLVPDTDYNCSVAACTKVGCGAPAIKLIKTLGGIPTGCPSNLTAATISSTALLLSWDKVEYSLRKGVVIMYLYTCYSTENSISNNVSYNTFNVTVNDLVPDTYYNCSVAACTIMGCGPPAIEIIKTLVGNIHMGSCIYGLVEKYDNLKDILNISLQLNGNGFNVTIEYFFPLFVTFTSESIQHGFIKPNSAQFKYIFSGYFNTNGANIHNITLKVNKRNCFRDFLIEIPVKLSYQNKLGILKVVTMAYQKSFTCLYKVLPKIPRDKNALSEYYGRGIYIDNEKFDFYFCVNQHVESTVPACYYSEIHDGYGLWTDLDVRVGCVLGHHLVTKELWAIHRNQQSYLYFHGFYGKWLAVSKGDNIAANNFNKSMRMSLEDDEDQVYTFGSNQWMGNAEGLFYRNGSLSSWLQKVRWTL</sequence>
<dbReference type="PANTHER" id="PTHR46957">
    <property type="entry name" value="CYTOKINE RECEPTOR"/>
    <property type="match status" value="1"/>
</dbReference>
<feature type="domain" description="Fibronectin type-III" evidence="2">
    <location>
        <begin position="518"/>
        <end position="610"/>
    </location>
</feature>
<dbReference type="InterPro" id="IPR036195">
    <property type="entry name" value="AbfB_ABD_sf"/>
</dbReference>
<feature type="domain" description="Fibronectin type-III" evidence="2">
    <location>
        <begin position="614"/>
        <end position="706"/>
    </location>
</feature>
<evidence type="ECO:0000313" key="4">
    <source>
        <dbReference type="RefSeq" id="XP_065667054.1"/>
    </source>
</evidence>
<reference evidence="4" key="1">
    <citation type="submission" date="2025-08" db="UniProtKB">
        <authorList>
            <consortium name="RefSeq"/>
        </authorList>
    </citation>
    <scope>IDENTIFICATION</scope>
</reference>
<dbReference type="CDD" id="cd00063">
    <property type="entry name" value="FN3"/>
    <property type="match status" value="2"/>
</dbReference>
<dbReference type="SMART" id="SM00060">
    <property type="entry name" value="FN3"/>
    <property type="match status" value="3"/>
</dbReference>
<keyword evidence="1" id="KW-0732">Signal</keyword>